<name>A0ACB9EMH1_ARCLA</name>
<evidence type="ECO:0000313" key="2">
    <source>
        <dbReference type="Proteomes" id="UP001055879"/>
    </source>
</evidence>
<accession>A0ACB9EMH1</accession>
<evidence type="ECO:0000313" key="1">
    <source>
        <dbReference type="EMBL" id="KAI3759768.1"/>
    </source>
</evidence>
<gene>
    <name evidence="1" type="ORF">L6452_07813</name>
</gene>
<reference evidence="2" key="1">
    <citation type="journal article" date="2022" name="Mol. Ecol. Resour.">
        <title>The genomes of chicory, endive, great burdock and yacon provide insights into Asteraceae palaeo-polyploidization history and plant inulin production.</title>
        <authorList>
            <person name="Fan W."/>
            <person name="Wang S."/>
            <person name="Wang H."/>
            <person name="Wang A."/>
            <person name="Jiang F."/>
            <person name="Liu H."/>
            <person name="Zhao H."/>
            <person name="Xu D."/>
            <person name="Zhang Y."/>
        </authorList>
    </citation>
    <scope>NUCLEOTIDE SEQUENCE [LARGE SCALE GENOMIC DNA]</scope>
    <source>
        <strain evidence="2">cv. Niubang</strain>
    </source>
</reference>
<proteinExistence type="predicted"/>
<sequence length="407" mass="44556">MGASAKWIKSLIGFQKANSNGPDQEKVGGNKIRTWKLWRSPSAGCSSVSSSSKGIKGGGRLSTSDVSRTEDVSFSAAVATLVRAPPKDFMVVRQEWAAIRIQSVFRSFLARQALRALKALVRLQAIVRGRLVRKQADVTLRCMQALVRAQARARAQSARTTPGSPAASRSQSEGGWCDGYGTAEEMRAKERMKQDGAIKRDRANVYAFYQQRLRANPNSISGKNKTVSPRSSEWSWLNGWMASKSWENNSHNVASETKNSDDRSVKSCSYSSERDSLKVRRNLVSTRVSAKPSISSPITHSSSTNPSSGSMFNETTSSTTNSSSATSETQVSSNSKERSVGKPSYMSLTESIKAKRQTYNYSKSGVSKGVTARKSADSDLYSSETTGNDLYPPVFIDRYDEVRSRKG</sequence>
<protein>
    <submittedName>
        <fullName evidence="1">Uncharacterized protein</fullName>
    </submittedName>
</protein>
<organism evidence="1 2">
    <name type="scientific">Arctium lappa</name>
    <name type="common">Greater burdock</name>
    <name type="synonym">Lappa major</name>
    <dbReference type="NCBI Taxonomy" id="4217"/>
    <lineage>
        <taxon>Eukaryota</taxon>
        <taxon>Viridiplantae</taxon>
        <taxon>Streptophyta</taxon>
        <taxon>Embryophyta</taxon>
        <taxon>Tracheophyta</taxon>
        <taxon>Spermatophyta</taxon>
        <taxon>Magnoliopsida</taxon>
        <taxon>eudicotyledons</taxon>
        <taxon>Gunneridae</taxon>
        <taxon>Pentapetalae</taxon>
        <taxon>asterids</taxon>
        <taxon>campanulids</taxon>
        <taxon>Asterales</taxon>
        <taxon>Asteraceae</taxon>
        <taxon>Carduoideae</taxon>
        <taxon>Cardueae</taxon>
        <taxon>Arctiinae</taxon>
        <taxon>Arctium</taxon>
    </lineage>
</organism>
<reference evidence="1 2" key="2">
    <citation type="journal article" date="2022" name="Mol. Ecol. Resour.">
        <title>The genomes of chicory, endive, great burdock and yacon provide insights into Asteraceae paleo-polyploidization history and plant inulin production.</title>
        <authorList>
            <person name="Fan W."/>
            <person name="Wang S."/>
            <person name="Wang H."/>
            <person name="Wang A."/>
            <person name="Jiang F."/>
            <person name="Liu H."/>
            <person name="Zhao H."/>
            <person name="Xu D."/>
            <person name="Zhang Y."/>
        </authorList>
    </citation>
    <scope>NUCLEOTIDE SEQUENCE [LARGE SCALE GENOMIC DNA]</scope>
    <source>
        <strain evidence="2">cv. Niubang</strain>
    </source>
</reference>
<dbReference type="EMBL" id="CM042048">
    <property type="protein sequence ID" value="KAI3759768.1"/>
    <property type="molecule type" value="Genomic_DNA"/>
</dbReference>
<dbReference type="Proteomes" id="UP001055879">
    <property type="component" value="Linkage Group LG02"/>
</dbReference>
<keyword evidence="2" id="KW-1185">Reference proteome</keyword>
<comment type="caution">
    <text evidence="1">The sequence shown here is derived from an EMBL/GenBank/DDBJ whole genome shotgun (WGS) entry which is preliminary data.</text>
</comment>